<dbReference type="GeneID" id="93393395"/>
<dbReference type="Proteomes" id="UP000254331">
    <property type="component" value="Unassembled WGS sequence"/>
</dbReference>
<evidence type="ECO:0000313" key="1">
    <source>
        <dbReference type="EMBL" id="SUC16839.1"/>
    </source>
</evidence>
<protein>
    <submittedName>
        <fullName evidence="1">TssE</fullName>
    </submittedName>
</protein>
<dbReference type="PANTHER" id="PTHR35564:SF3">
    <property type="entry name" value="TYPE VI SECRETION SYSTEM BASEPLATE SUBUNIT TSSG"/>
    <property type="match status" value="1"/>
</dbReference>
<name>A0A379FB58_PROVU</name>
<sequence length="349" mass="40097">MASENKPANTQITDIEKIQSWLNKKAGKSVTEYSFYQLVELLNKLYSQKTAFNNESFIQFRSSANTAFPTRDVVSLRQDEQGQFDLEVSFLGLHGSQSPLPGYYLDHFAWEEAQQANQLTDYLNLFNHRLVTLLHRIWRKYRYYICFEDGGHDAFSRYMFSLVGLGSETNRGIMNINHSKMLAYAGLLASPSRSPDVICSLISHCFDLEKVELIGWEIRKVPIPEDQQNRLGIITRHSGQKSRPKMVLGENFNIGSHIYDCNGKFTIEISELSIERYMSFLPNGKDFLSLITFVSYIMHEQLAWDLRLRIADKQTNGICLGRAQHNQLGWQSFLGKPEVNPSVTMTILE</sequence>
<dbReference type="EMBL" id="UGTW01000001">
    <property type="protein sequence ID" value="SUC16839.1"/>
    <property type="molecule type" value="Genomic_DNA"/>
</dbReference>
<dbReference type="InterPro" id="IPR010732">
    <property type="entry name" value="T6SS_TssG-like"/>
</dbReference>
<proteinExistence type="predicted"/>
<accession>A0A379FB58</accession>
<dbReference type="OrthoDB" id="1523296at2"/>
<gene>
    <name evidence="1" type="primary">tssE</name>
    <name evidence="1" type="ORF">NCTC10376_02754</name>
</gene>
<dbReference type="RefSeq" id="WP_036935126.1">
    <property type="nucleotide sequence ID" value="NZ_CABMNT010000001.1"/>
</dbReference>
<organism evidence="1 2">
    <name type="scientific">Proteus vulgaris</name>
    <dbReference type="NCBI Taxonomy" id="585"/>
    <lineage>
        <taxon>Bacteria</taxon>
        <taxon>Pseudomonadati</taxon>
        <taxon>Pseudomonadota</taxon>
        <taxon>Gammaproteobacteria</taxon>
        <taxon>Enterobacterales</taxon>
        <taxon>Morganellaceae</taxon>
        <taxon>Proteus</taxon>
    </lineage>
</organism>
<dbReference type="PANTHER" id="PTHR35564">
    <property type="match status" value="1"/>
</dbReference>
<dbReference type="AlphaFoldDB" id="A0A379FB58"/>
<dbReference type="NCBIfam" id="TIGR03347">
    <property type="entry name" value="VI_chp_1"/>
    <property type="match status" value="1"/>
</dbReference>
<evidence type="ECO:0000313" key="2">
    <source>
        <dbReference type="Proteomes" id="UP000254331"/>
    </source>
</evidence>
<reference evidence="1 2" key="1">
    <citation type="submission" date="2018-06" db="EMBL/GenBank/DDBJ databases">
        <authorList>
            <consortium name="Pathogen Informatics"/>
            <person name="Doyle S."/>
        </authorList>
    </citation>
    <scope>NUCLEOTIDE SEQUENCE [LARGE SCALE GENOMIC DNA]</scope>
    <source>
        <strain evidence="1 2">NCTC10376</strain>
    </source>
</reference>
<dbReference type="Pfam" id="PF06996">
    <property type="entry name" value="T6SS_TssG"/>
    <property type="match status" value="1"/>
</dbReference>